<feature type="region of interest" description="Disordered" evidence="1">
    <location>
        <begin position="27"/>
        <end position="117"/>
    </location>
</feature>
<sequence length="117" mass="13168">MTRKKAVSSSVVMVMIMTMIVPREYGWARSTDPPANHPTTQPSHQPTNHPSNHSAGELGWVQEVVEEEEEEEQEEEEVGMREEQQGEMAVVRQRQWKHKGRQTQGQADKQTGGGGVC</sequence>
<comment type="caution">
    <text evidence="3">The sequence shown here is derived from an EMBL/GenBank/DDBJ whole genome shotgun (WGS) entry which is preliminary data.</text>
</comment>
<organism evidence="3 4">
    <name type="scientific">Portunus trituberculatus</name>
    <name type="common">Swimming crab</name>
    <name type="synonym">Neptunus trituberculatus</name>
    <dbReference type="NCBI Taxonomy" id="210409"/>
    <lineage>
        <taxon>Eukaryota</taxon>
        <taxon>Metazoa</taxon>
        <taxon>Ecdysozoa</taxon>
        <taxon>Arthropoda</taxon>
        <taxon>Crustacea</taxon>
        <taxon>Multicrustacea</taxon>
        <taxon>Malacostraca</taxon>
        <taxon>Eumalacostraca</taxon>
        <taxon>Eucarida</taxon>
        <taxon>Decapoda</taxon>
        <taxon>Pleocyemata</taxon>
        <taxon>Brachyura</taxon>
        <taxon>Eubrachyura</taxon>
        <taxon>Portunoidea</taxon>
        <taxon>Portunidae</taxon>
        <taxon>Portuninae</taxon>
        <taxon>Portunus</taxon>
    </lineage>
</organism>
<evidence type="ECO:0000256" key="2">
    <source>
        <dbReference type="SAM" id="SignalP"/>
    </source>
</evidence>
<feature type="compositionally biased region" description="Polar residues" evidence="1">
    <location>
        <begin position="37"/>
        <end position="54"/>
    </location>
</feature>
<feature type="chain" id="PRO_5023024055" evidence="2">
    <location>
        <begin position="29"/>
        <end position="117"/>
    </location>
</feature>
<evidence type="ECO:0000313" key="4">
    <source>
        <dbReference type="Proteomes" id="UP000324222"/>
    </source>
</evidence>
<evidence type="ECO:0000313" key="3">
    <source>
        <dbReference type="EMBL" id="MPC77325.1"/>
    </source>
</evidence>
<evidence type="ECO:0000256" key="1">
    <source>
        <dbReference type="SAM" id="MobiDB-lite"/>
    </source>
</evidence>
<accession>A0A5B7I5B7</accession>
<dbReference type="EMBL" id="VSRR010045606">
    <property type="protein sequence ID" value="MPC77325.1"/>
    <property type="molecule type" value="Genomic_DNA"/>
</dbReference>
<reference evidence="3 4" key="1">
    <citation type="submission" date="2019-05" db="EMBL/GenBank/DDBJ databases">
        <title>Another draft genome of Portunus trituberculatus and its Hox gene families provides insights of decapod evolution.</title>
        <authorList>
            <person name="Jeong J.-H."/>
            <person name="Song I."/>
            <person name="Kim S."/>
            <person name="Choi T."/>
            <person name="Kim D."/>
            <person name="Ryu S."/>
            <person name="Kim W."/>
        </authorList>
    </citation>
    <scope>NUCLEOTIDE SEQUENCE [LARGE SCALE GENOMIC DNA]</scope>
    <source>
        <tissue evidence="3">Muscle</tissue>
    </source>
</reference>
<protein>
    <submittedName>
        <fullName evidence="3">Putative hemoglobin and hemoglobin-haptoglobin-binding protein 1</fullName>
    </submittedName>
</protein>
<proteinExistence type="predicted"/>
<name>A0A5B7I5B7_PORTR</name>
<keyword evidence="4" id="KW-1185">Reference proteome</keyword>
<dbReference type="Proteomes" id="UP000324222">
    <property type="component" value="Unassembled WGS sequence"/>
</dbReference>
<gene>
    <name evidence="3" type="ORF">E2C01_071777</name>
</gene>
<keyword evidence="2" id="KW-0732">Signal</keyword>
<dbReference type="AlphaFoldDB" id="A0A5B7I5B7"/>
<feature type="compositionally biased region" description="Acidic residues" evidence="1">
    <location>
        <begin position="64"/>
        <end position="77"/>
    </location>
</feature>
<feature type="signal peptide" evidence="2">
    <location>
        <begin position="1"/>
        <end position="28"/>
    </location>
</feature>